<dbReference type="PROSITE" id="PS51232">
    <property type="entry name" value="GBD_FH3"/>
    <property type="match status" value="1"/>
</dbReference>
<dbReference type="GO" id="GO:0005829">
    <property type="term" value="C:cytosol"/>
    <property type="evidence" value="ECO:0007669"/>
    <property type="project" value="TreeGrafter"/>
</dbReference>
<feature type="region of interest" description="Disordered" evidence="2">
    <location>
        <begin position="71"/>
        <end position="99"/>
    </location>
</feature>
<feature type="region of interest" description="Disordered" evidence="2">
    <location>
        <begin position="1239"/>
        <end position="1271"/>
    </location>
</feature>
<dbReference type="InterPro" id="IPR011989">
    <property type="entry name" value="ARM-like"/>
</dbReference>
<gene>
    <name evidence="4" type="ORF">Pcinc_026151</name>
</gene>
<feature type="compositionally biased region" description="Low complexity" evidence="2">
    <location>
        <begin position="1090"/>
        <end position="1101"/>
    </location>
</feature>
<feature type="compositionally biased region" description="Polar residues" evidence="2">
    <location>
        <begin position="677"/>
        <end position="708"/>
    </location>
</feature>
<feature type="region of interest" description="Disordered" evidence="2">
    <location>
        <begin position="1"/>
        <end position="57"/>
    </location>
</feature>
<feature type="compositionally biased region" description="Basic and acidic residues" evidence="2">
    <location>
        <begin position="1199"/>
        <end position="1208"/>
    </location>
</feature>
<feature type="compositionally biased region" description="Low complexity" evidence="2">
    <location>
        <begin position="792"/>
        <end position="811"/>
    </location>
</feature>
<reference evidence="4" key="1">
    <citation type="submission" date="2023-10" db="EMBL/GenBank/DDBJ databases">
        <title>Genome assemblies of two species of porcelain crab, Petrolisthes cinctipes and Petrolisthes manimaculis (Anomura: Porcellanidae).</title>
        <authorList>
            <person name="Angst P."/>
        </authorList>
    </citation>
    <scope>NUCLEOTIDE SEQUENCE</scope>
    <source>
        <strain evidence="4">PB745_01</strain>
        <tissue evidence="4">Gill</tissue>
    </source>
</reference>
<evidence type="ECO:0000313" key="5">
    <source>
        <dbReference type="Proteomes" id="UP001286313"/>
    </source>
</evidence>
<evidence type="ECO:0000256" key="1">
    <source>
        <dbReference type="SAM" id="Coils"/>
    </source>
</evidence>
<feature type="compositionally biased region" description="Basic and acidic residues" evidence="2">
    <location>
        <begin position="956"/>
        <end position="968"/>
    </location>
</feature>
<feature type="compositionally biased region" description="Basic and acidic residues" evidence="2">
    <location>
        <begin position="1171"/>
        <end position="1185"/>
    </location>
</feature>
<feature type="domain" description="GBD/FH3" evidence="3">
    <location>
        <begin position="1"/>
        <end position="456"/>
    </location>
</feature>
<evidence type="ECO:0000256" key="2">
    <source>
        <dbReference type="SAM" id="MobiDB-lite"/>
    </source>
</evidence>
<feature type="compositionally biased region" description="Basic and acidic residues" evidence="2">
    <location>
        <begin position="1441"/>
        <end position="1454"/>
    </location>
</feature>
<feature type="compositionally biased region" description="Gly residues" evidence="2">
    <location>
        <begin position="1212"/>
        <end position="1221"/>
    </location>
</feature>
<dbReference type="Gene3D" id="1.25.10.10">
    <property type="entry name" value="Leucine-rich Repeat Variant"/>
    <property type="match status" value="1"/>
</dbReference>
<evidence type="ECO:0000313" key="4">
    <source>
        <dbReference type="EMBL" id="KAK3868457.1"/>
    </source>
</evidence>
<feature type="compositionally biased region" description="Low complexity" evidence="2">
    <location>
        <begin position="408"/>
        <end position="420"/>
    </location>
</feature>
<feature type="compositionally biased region" description="Low complexity" evidence="2">
    <location>
        <begin position="762"/>
        <end position="781"/>
    </location>
</feature>
<dbReference type="EMBL" id="JAWQEG010003006">
    <property type="protein sequence ID" value="KAK3868457.1"/>
    <property type="molecule type" value="Genomic_DNA"/>
</dbReference>
<name>A0AAE1F819_PETCI</name>
<feature type="compositionally biased region" description="Basic and acidic residues" evidence="2">
    <location>
        <begin position="17"/>
        <end position="28"/>
    </location>
</feature>
<accession>A0AAE1F819</accession>
<dbReference type="Proteomes" id="UP001286313">
    <property type="component" value="Unassembled WGS sequence"/>
</dbReference>
<dbReference type="InterPro" id="IPR010473">
    <property type="entry name" value="GTPase-bd"/>
</dbReference>
<feature type="compositionally biased region" description="Polar residues" evidence="2">
    <location>
        <begin position="842"/>
        <end position="856"/>
    </location>
</feature>
<feature type="coiled-coil region" evidence="1">
    <location>
        <begin position="346"/>
        <end position="373"/>
    </location>
</feature>
<dbReference type="InterPro" id="IPR014768">
    <property type="entry name" value="GBD/FH3_dom"/>
</dbReference>
<evidence type="ECO:0000259" key="3">
    <source>
        <dbReference type="PROSITE" id="PS51232"/>
    </source>
</evidence>
<proteinExistence type="predicted"/>
<dbReference type="PANTHER" id="PTHR45857:SF9">
    <property type="entry name" value="MULTIPLE WING HAIRS, ISOFORM C"/>
    <property type="match status" value="1"/>
</dbReference>
<dbReference type="GO" id="GO:0016477">
    <property type="term" value="P:cell migration"/>
    <property type="evidence" value="ECO:0007669"/>
    <property type="project" value="TreeGrafter"/>
</dbReference>
<feature type="compositionally biased region" description="Basic and acidic residues" evidence="2">
    <location>
        <begin position="517"/>
        <end position="667"/>
    </location>
</feature>
<feature type="compositionally biased region" description="Low complexity" evidence="2">
    <location>
        <begin position="929"/>
        <end position="955"/>
    </location>
</feature>
<dbReference type="InterPro" id="IPR016024">
    <property type="entry name" value="ARM-type_fold"/>
</dbReference>
<dbReference type="GO" id="GO:0008360">
    <property type="term" value="P:regulation of cell shape"/>
    <property type="evidence" value="ECO:0007669"/>
    <property type="project" value="TreeGrafter"/>
</dbReference>
<feature type="compositionally biased region" description="Low complexity" evidence="2">
    <location>
        <begin position="862"/>
        <end position="893"/>
    </location>
</feature>
<dbReference type="GO" id="GO:0030866">
    <property type="term" value="P:cortical actin cytoskeleton organization"/>
    <property type="evidence" value="ECO:0007669"/>
    <property type="project" value="TreeGrafter"/>
</dbReference>
<dbReference type="SUPFAM" id="SSF48371">
    <property type="entry name" value="ARM repeat"/>
    <property type="match status" value="1"/>
</dbReference>
<feature type="region of interest" description="Disordered" evidence="2">
    <location>
        <begin position="929"/>
        <end position="1227"/>
    </location>
</feature>
<dbReference type="SMART" id="SM01140">
    <property type="entry name" value="Drf_GBD"/>
    <property type="match status" value="1"/>
</dbReference>
<feature type="region of interest" description="Disordered" evidence="2">
    <location>
        <begin position="397"/>
        <end position="908"/>
    </location>
</feature>
<dbReference type="GO" id="GO:0051015">
    <property type="term" value="F:actin filament binding"/>
    <property type="evidence" value="ECO:0007669"/>
    <property type="project" value="TreeGrafter"/>
</dbReference>
<feature type="compositionally biased region" description="Basic and acidic residues" evidence="2">
    <location>
        <begin position="746"/>
        <end position="761"/>
    </location>
</feature>
<feature type="compositionally biased region" description="Basic and acidic residues" evidence="2">
    <location>
        <begin position="78"/>
        <end position="90"/>
    </location>
</feature>
<protein>
    <recommendedName>
        <fullName evidence="3">GBD/FH3 domain-containing protein</fullName>
    </recommendedName>
</protein>
<dbReference type="PANTHER" id="PTHR45857">
    <property type="entry name" value="FORMIN-LIKE PROTEIN"/>
    <property type="match status" value="1"/>
</dbReference>
<comment type="caution">
    <text evidence="4">The sequence shown here is derived from an EMBL/GenBank/DDBJ whole genome shotgun (WGS) entry which is preliminary data.</text>
</comment>
<keyword evidence="5" id="KW-1185">Reference proteome</keyword>
<feature type="compositionally biased region" description="Pro residues" evidence="2">
    <location>
        <begin position="723"/>
        <end position="734"/>
    </location>
</feature>
<feature type="compositionally biased region" description="Polar residues" evidence="2">
    <location>
        <begin position="972"/>
        <end position="1000"/>
    </location>
</feature>
<organism evidence="4 5">
    <name type="scientific">Petrolisthes cinctipes</name>
    <name type="common">Flat porcelain crab</name>
    <dbReference type="NCBI Taxonomy" id="88211"/>
    <lineage>
        <taxon>Eukaryota</taxon>
        <taxon>Metazoa</taxon>
        <taxon>Ecdysozoa</taxon>
        <taxon>Arthropoda</taxon>
        <taxon>Crustacea</taxon>
        <taxon>Multicrustacea</taxon>
        <taxon>Malacostraca</taxon>
        <taxon>Eumalacostraca</taxon>
        <taxon>Eucarida</taxon>
        <taxon>Decapoda</taxon>
        <taxon>Pleocyemata</taxon>
        <taxon>Anomura</taxon>
        <taxon>Galatheoidea</taxon>
        <taxon>Porcellanidae</taxon>
        <taxon>Petrolisthes</taxon>
    </lineage>
</organism>
<feature type="compositionally biased region" description="Low complexity" evidence="2">
    <location>
        <begin position="458"/>
        <end position="485"/>
    </location>
</feature>
<keyword evidence="1" id="KW-0175">Coiled coil</keyword>
<feature type="region of interest" description="Disordered" evidence="2">
    <location>
        <begin position="1337"/>
        <end position="1492"/>
    </location>
</feature>
<dbReference type="InterPro" id="IPR043592">
    <property type="entry name" value="FMNL_animal"/>
</dbReference>
<sequence>MYLPPDTQRKAPSTSTRVEEEVELRVSEDEGGGGGGGVEEEEEASRSAHLRPPSFNPEDYAQALAKYIRTPHVYLEPNPKEKKGRNDRGRGVTGGEARGEMSLRQFSSLPELLKRLREDLKMAYLSFVKELVREPHDGVSLLLDVLKSVQLAQTDLTGRGTSRAQQLALRRALADEHEVLSCLRYCLRSSDAAIRVARYPPGLYTLAVATLSNLPRSRTLALELLTRACVAPGGRSKVVEALATLRLRFAEPVTCKFLVAMMLSHPHPSLQVWALRLMNSLVGSSETVREKVYLQEELTLAGLQPPALRKVIERTGSEGGWKEVALKELAVWEQNYLDVGVLQGEVEGLRQANSTLQDELANLRQANMKLLEENVLLKTVGGEVEGRCAALQRQLTESGLPEPPSPAPSLTDSDLSSLPTFRCRGGHPRPPSSARSCDTETDSVIFHPIRGHDDVSSSDDTVVPSRPPSASSSSLLLPPSNLHIPHSSRSRHHSSPSSTLEFTHSSPLPTPSPAPHGETRGLDSRASEMRQSKIGEAEVRRGEGYETEFREPEKKSKEAKNGDTRGLEVNETKVNKARGKEGTSSEMKESETRNKGPEIIETKMKKAKEREGTNSEVKENESRRSEIKAKESKNSDTRETGEKDHETKRAEVRGQEVKSKPENRFNESRPSPLIDLTLSNDAKSPPNLQRNHSKQSRGSNRQRQQVSEQPPVLSPEALKSPDLNPPPLVSPAPVPSTAKTTSPPGERIKAEGETQRNRDRSSPSSSSSSPQDSKPAASSPSQKKREMTHPASSPLSSSTSSLSSSSSTPSSPGAGQRMDPEYMNVPRKNESRGTDNGAYSEVSGTSEARNISNTKCIDTKGSRSSNNSKGSSNGSRSSSGRNNSDGRVNSDTRGSGGTRGSNEDYEMDYERDVGLYEAVTVAGDRIYIQSTDTHGSHGSTSSSQSSQKASQVSGRSSRESGRSSRESGKGSQTSGGRSSQEGRTSGQESNSSKTQETSVMESVRHYENLAMMSEHSKSDDRTDDNSEEQNGRRSEGSVRSDESGRRRDEGNRRDEGIKKDEVTQRDEGSGDVSEGEVEAVMSGLENVLRSAESSLSLASQETVRENLDNSQPPFEDRASPGGMVGEELEIVPTRVPLPPARSRSLGSPTGTPRDPVLFLEMESPAETSDTETLRNARPDSPHTIETESTQSFGFVRPDVPLRRHETMTERGGVNGSSGRGDGGQRRAVRRCESFQAANSECEYEYDSHRSYSPRHRMPTDPQVPMRETPVHISGRMFTRYTPQEVERRNRVNDMITAELARRKNRSVEDRLDQWQHGHEEDWTLRWRYPEVLPDPHSRLARTRSRTRSPPPREPPRRSRSSSRHPVPPPQAPHKPSRPPKFSNSELIAFSGFRNPNGNGGFRESDYGPNFMLNKPSTRLPDFADYGGRDFPPPLPLPPQRSSRERGGGRRKADFDPDIPTPDYSATPAGTLTSPPTGPISSKHILDMPSGLY</sequence>
<feature type="compositionally biased region" description="Basic and acidic residues" evidence="2">
    <location>
        <begin position="1014"/>
        <end position="1068"/>
    </location>
</feature>
<dbReference type="GO" id="GO:0031267">
    <property type="term" value="F:small GTPase binding"/>
    <property type="evidence" value="ECO:0007669"/>
    <property type="project" value="InterPro"/>
</dbReference>